<comment type="caution">
    <text evidence="2">The sequence shown here is derived from an EMBL/GenBank/DDBJ whole genome shotgun (WGS) entry which is preliminary data.</text>
</comment>
<proteinExistence type="predicted"/>
<protein>
    <recommendedName>
        <fullName evidence="4">Secreted protein</fullName>
    </recommendedName>
</protein>
<keyword evidence="1" id="KW-0732">Signal</keyword>
<reference evidence="2" key="1">
    <citation type="submission" date="2019-10" db="EMBL/GenBank/DDBJ databases">
        <title>Conservation and host-specific expression of non-tandemly repeated heterogenous ribosome RNA gene in arbuscular mycorrhizal fungi.</title>
        <authorList>
            <person name="Maeda T."/>
            <person name="Kobayashi Y."/>
            <person name="Nakagawa T."/>
            <person name="Ezawa T."/>
            <person name="Yamaguchi K."/>
            <person name="Bino T."/>
            <person name="Nishimoto Y."/>
            <person name="Shigenobu S."/>
            <person name="Kawaguchi M."/>
        </authorList>
    </citation>
    <scope>NUCLEOTIDE SEQUENCE</scope>
    <source>
        <strain evidence="2">HR1</strain>
    </source>
</reference>
<sequence>MICSFATTFFSISANFLVLSFVECCASRSQFRIHFVENLPFGARVSHVFEVFHHKKPYVFTKPISIFRLVDRRERNFQYI</sequence>
<gene>
    <name evidence="2" type="ORF">RCL2_002686600</name>
</gene>
<organism evidence="2 3">
    <name type="scientific">Rhizophagus clarus</name>
    <dbReference type="NCBI Taxonomy" id="94130"/>
    <lineage>
        <taxon>Eukaryota</taxon>
        <taxon>Fungi</taxon>
        <taxon>Fungi incertae sedis</taxon>
        <taxon>Mucoromycota</taxon>
        <taxon>Glomeromycotina</taxon>
        <taxon>Glomeromycetes</taxon>
        <taxon>Glomerales</taxon>
        <taxon>Glomeraceae</taxon>
        <taxon>Rhizophagus</taxon>
    </lineage>
</organism>
<dbReference type="AlphaFoldDB" id="A0A8H3MAB2"/>
<evidence type="ECO:0000313" key="2">
    <source>
        <dbReference type="EMBL" id="GET00412.1"/>
    </source>
</evidence>
<accession>A0A8H3MAB2</accession>
<evidence type="ECO:0000256" key="1">
    <source>
        <dbReference type="SAM" id="SignalP"/>
    </source>
</evidence>
<feature type="chain" id="PRO_5034323281" description="Secreted protein" evidence="1">
    <location>
        <begin position="28"/>
        <end position="80"/>
    </location>
</feature>
<evidence type="ECO:0008006" key="4">
    <source>
        <dbReference type="Google" id="ProtNLM"/>
    </source>
</evidence>
<evidence type="ECO:0000313" key="3">
    <source>
        <dbReference type="Proteomes" id="UP000615446"/>
    </source>
</evidence>
<dbReference type="EMBL" id="BLAL01000285">
    <property type="protein sequence ID" value="GET00412.1"/>
    <property type="molecule type" value="Genomic_DNA"/>
</dbReference>
<name>A0A8H3MAB2_9GLOM</name>
<feature type="signal peptide" evidence="1">
    <location>
        <begin position="1"/>
        <end position="27"/>
    </location>
</feature>
<dbReference type="Proteomes" id="UP000615446">
    <property type="component" value="Unassembled WGS sequence"/>
</dbReference>